<reference evidence="3" key="1">
    <citation type="submission" date="2016-10" db="EMBL/GenBank/DDBJ databases">
        <authorList>
            <person name="Varghese N."/>
            <person name="Submissions S."/>
        </authorList>
    </citation>
    <scope>NUCLEOTIDE SEQUENCE [LARGE SCALE GENOMIC DNA]</scope>
    <source>
        <strain evidence="3">CGMCC 1.10683</strain>
    </source>
</reference>
<accession>A0A1I6P4I9</accession>
<dbReference type="Proteomes" id="UP000198788">
    <property type="component" value="Unassembled WGS sequence"/>
</dbReference>
<sequence length="120" mass="12534">MTFRKLFVVTAAIAALGVAAGAAFAQTAQQKSLVDAAKARGEVGELATGYLAFRTSSSDAALTAAVEAVNAGRRQAYAQAARDTGVSVDVAAARAFETIVLPRISSGQWYRNAQGQWVQR</sequence>
<evidence type="ECO:0008006" key="4">
    <source>
        <dbReference type="Google" id="ProtNLM"/>
    </source>
</evidence>
<keyword evidence="3" id="KW-1185">Reference proteome</keyword>
<gene>
    <name evidence="2" type="ORF">SAMN05192570_0829</name>
</gene>
<feature type="signal peptide" evidence="1">
    <location>
        <begin position="1"/>
        <end position="25"/>
    </location>
</feature>
<evidence type="ECO:0000256" key="1">
    <source>
        <dbReference type="SAM" id="SignalP"/>
    </source>
</evidence>
<evidence type="ECO:0000313" key="3">
    <source>
        <dbReference type="Proteomes" id="UP000198788"/>
    </source>
</evidence>
<organism evidence="2 3">
    <name type="scientific">Brevundimonas viscosa</name>
    <dbReference type="NCBI Taxonomy" id="871741"/>
    <lineage>
        <taxon>Bacteria</taxon>
        <taxon>Pseudomonadati</taxon>
        <taxon>Pseudomonadota</taxon>
        <taxon>Alphaproteobacteria</taxon>
        <taxon>Caulobacterales</taxon>
        <taxon>Caulobacteraceae</taxon>
        <taxon>Brevundimonas</taxon>
    </lineage>
</organism>
<dbReference type="STRING" id="871741.SAMN05192570_0829"/>
<name>A0A1I6P4I9_9CAUL</name>
<evidence type="ECO:0000313" key="2">
    <source>
        <dbReference type="EMBL" id="SFS35082.1"/>
    </source>
</evidence>
<dbReference type="Pfam" id="PF07027">
    <property type="entry name" value="DUF1318"/>
    <property type="match status" value="1"/>
</dbReference>
<dbReference type="OrthoDB" id="7474881at2"/>
<dbReference type="AlphaFoldDB" id="A0A1I6P4I9"/>
<dbReference type="EMBL" id="FOZV01000001">
    <property type="protein sequence ID" value="SFS35082.1"/>
    <property type="molecule type" value="Genomic_DNA"/>
</dbReference>
<dbReference type="InterPro" id="IPR008309">
    <property type="entry name" value="YdbL"/>
</dbReference>
<dbReference type="RefSeq" id="WP_092307587.1">
    <property type="nucleotide sequence ID" value="NZ_FOZV01000001.1"/>
</dbReference>
<feature type="chain" id="PRO_5011596080" description="DUF1318 domain-containing protein" evidence="1">
    <location>
        <begin position="26"/>
        <end position="120"/>
    </location>
</feature>
<proteinExistence type="predicted"/>
<keyword evidence="1" id="KW-0732">Signal</keyword>
<protein>
    <recommendedName>
        <fullName evidence="4">DUF1318 domain-containing protein</fullName>
    </recommendedName>
</protein>